<reference evidence="3" key="1">
    <citation type="submission" date="2021-12" db="EMBL/GenBank/DDBJ databases">
        <authorList>
            <person name="Ulrich A."/>
        </authorList>
    </citation>
    <scope>NUCLEOTIDE SEQUENCE</scope>
    <source>
        <strain evidence="3">A1P009</strain>
    </source>
</reference>
<reference evidence="3" key="2">
    <citation type="journal article" date="2022" name="Syst. Appl. Microbiol.">
        <title>Physiological and genomic characterisation of Luteimonas fraxinea sp. nov., a bacterial species associated with trees tolerant to ash dieback.</title>
        <authorList>
            <person name="Ulrich K."/>
            <person name="Becker R."/>
            <person name="Behrendt U."/>
            <person name="Kube M."/>
            <person name="Schneck V."/>
            <person name="Ulrich A."/>
        </authorList>
    </citation>
    <scope>NUCLEOTIDE SEQUENCE</scope>
    <source>
        <strain evidence="3">A1P009</strain>
    </source>
</reference>
<comment type="caution">
    <text evidence="3">The sequence shown here is derived from an EMBL/GenBank/DDBJ whole genome shotgun (WGS) entry which is preliminary data.</text>
</comment>
<name>A0ABS8UFA6_9GAMM</name>
<organism evidence="3 4">
    <name type="scientific">Luteimonas fraxinea</name>
    <dbReference type="NCBI Taxonomy" id="2901869"/>
    <lineage>
        <taxon>Bacteria</taxon>
        <taxon>Pseudomonadati</taxon>
        <taxon>Pseudomonadota</taxon>
        <taxon>Gammaproteobacteria</taxon>
        <taxon>Lysobacterales</taxon>
        <taxon>Lysobacteraceae</taxon>
        <taxon>Luteimonas</taxon>
    </lineage>
</organism>
<keyword evidence="1" id="KW-0472">Membrane</keyword>
<keyword evidence="4" id="KW-1185">Reference proteome</keyword>
<feature type="transmembrane region" description="Helical" evidence="1">
    <location>
        <begin position="37"/>
        <end position="62"/>
    </location>
</feature>
<evidence type="ECO:0000313" key="4">
    <source>
        <dbReference type="Proteomes" id="UP001430360"/>
    </source>
</evidence>
<sequence>MALVQCVECGREISDRAIACPQCGYPRRRTAPMSRGIKILLGACVLLLVAMFVFAFVAAWMLRKPIDIELPQSSFPSTSSQADCLPHHVCAATQFASR</sequence>
<dbReference type="RefSeq" id="WP_232136433.1">
    <property type="nucleotide sequence ID" value="NZ_CP089507.1"/>
</dbReference>
<feature type="domain" description="Putative zinc-ribbon" evidence="2">
    <location>
        <begin position="3"/>
        <end position="26"/>
    </location>
</feature>
<dbReference type="Proteomes" id="UP001430360">
    <property type="component" value="Unassembled WGS sequence"/>
</dbReference>
<dbReference type="EMBL" id="JAJQKU010000003">
    <property type="protein sequence ID" value="MCD9097399.1"/>
    <property type="molecule type" value="Genomic_DNA"/>
</dbReference>
<keyword evidence="1" id="KW-1133">Transmembrane helix</keyword>
<evidence type="ECO:0000256" key="1">
    <source>
        <dbReference type="SAM" id="Phobius"/>
    </source>
</evidence>
<evidence type="ECO:0000259" key="2">
    <source>
        <dbReference type="Pfam" id="PF13248"/>
    </source>
</evidence>
<accession>A0ABS8UFA6</accession>
<evidence type="ECO:0000313" key="3">
    <source>
        <dbReference type="EMBL" id="MCD9097399.1"/>
    </source>
</evidence>
<keyword evidence="1" id="KW-0812">Transmembrane</keyword>
<protein>
    <submittedName>
        <fullName evidence="3">Zinc-ribbon domain-containing protein</fullName>
    </submittedName>
</protein>
<gene>
    <name evidence="3" type="ORF">LTT95_10665</name>
</gene>
<dbReference type="InterPro" id="IPR059113">
    <property type="entry name" value="Znf_ribbon"/>
</dbReference>
<dbReference type="Pfam" id="PF13248">
    <property type="entry name" value="Zn_ribbon_3"/>
    <property type="match status" value="1"/>
</dbReference>
<proteinExistence type="predicted"/>